<evidence type="ECO:0000313" key="3">
    <source>
        <dbReference type="Proteomes" id="UP000460435"/>
    </source>
</evidence>
<feature type="compositionally biased region" description="Basic and acidic residues" evidence="1">
    <location>
        <begin position="57"/>
        <end position="73"/>
    </location>
</feature>
<evidence type="ECO:0008006" key="4">
    <source>
        <dbReference type="Google" id="ProtNLM"/>
    </source>
</evidence>
<evidence type="ECO:0000313" key="2">
    <source>
        <dbReference type="EMBL" id="NDL60232.1"/>
    </source>
</evidence>
<reference evidence="2 3" key="1">
    <citation type="submission" date="2019-11" db="EMBL/GenBank/DDBJ databases">
        <authorList>
            <person name="Li X.-J."/>
            <person name="Feng X.-M."/>
        </authorList>
    </citation>
    <scope>NUCLEOTIDE SEQUENCE [LARGE SCALE GENOMIC DNA]</scope>
    <source>
        <strain evidence="2 3">XMNu-373</strain>
    </source>
</reference>
<organism evidence="2 3">
    <name type="scientific">Phytoactinopolyspora mesophila</name>
    <dbReference type="NCBI Taxonomy" id="2650750"/>
    <lineage>
        <taxon>Bacteria</taxon>
        <taxon>Bacillati</taxon>
        <taxon>Actinomycetota</taxon>
        <taxon>Actinomycetes</taxon>
        <taxon>Jiangellales</taxon>
        <taxon>Jiangellaceae</taxon>
        <taxon>Phytoactinopolyspora</taxon>
    </lineage>
</organism>
<feature type="region of interest" description="Disordered" evidence="1">
    <location>
        <begin position="17"/>
        <end position="73"/>
    </location>
</feature>
<dbReference type="RefSeq" id="WP_162452929.1">
    <property type="nucleotide sequence ID" value="NZ_WLZY01000010.1"/>
</dbReference>
<dbReference type="Proteomes" id="UP000460435">
    <property type="component" value="Unassembled WGS sequence"/>
</dbReference>
<dbReference type="PROSITE" id="PS51257">
    <property type="entry name" value="PROKAR_LIPOPROTEIN"/>
    <property type="match status" value="1"/>
</dbReference>
<dbReference type="AlphaFoldDB" id="A0A7K3MB85"/>
<dbReference type="EMBL" id="WLZY01000010">
    <property type="protein sequence ID" value="NDL60232.1"/>
    <property type="molecule type" value="Genomic_DNA"/>
</dbReference>
<proteinExistence type="predicted"/>
<comment type="caution">
    <text evidence="2">The sequence shown here is derived from an EMBL/GenBank/DDBJ whole genome shotgun (WGS) entry which is preliminary data.</text>
</comment>
<name>A0A7K3MB85_9ACTN</name>
<gene>
    <name evidence="2" type="ORF">F7O44_24465</name>
</gene>
<protein>
    <recommendedName>
        <fullName evidence="4">Lipoprotein</fullName>
    </recommendedName>
</protein>
<evidence type="ECO:0000256" key="1">
    <source>
        <dbReference type="SAM" id="MobiDB-lite"/>
    </source>
</evidence>
<sequence length="230" mass="25695">MRRRALVVATAVALTACSPGEDSHDDGPFGGNLPAPHHTPSELDDDPTSASPTPVPGKDDEETRERDSLDRYSEDEAGYLLPDVRAWAEPGTAEWTAARYTEAALSLDYRWPDIGHWVELAADYMAQDYLDETRAAVNAALEAGRDDAHWRDYQVVERREEVRVIHAYVVTAAPLTEDERVVEVRYQLTKRGTDVWRGRWLSDELVRTARMVRADDGSWGVAAFETPNAG</sequence>
<accession>A0A7K3MB85</accession>
<keyword evidence="3" id="KW-1185">Reference proteome</keyword>